<dbReference type="RefSeq" id="WP_281836041.1">
    <property type="nucleotide sequence ID" value="NZ_BSDY01000010.1"/>
</dbReference>
<gene>
    <name evidence="2" type="ORF">PM10SUCC1_22330</name>
</gene>
<keyword evidence="1" id="KW-0812">Transmembrane</keyword>
<evidence type="ECO:0000313" key="3">
    <source>
        <dbReference type="Proteomes" id="UP001144471"/>
    </source>
</evidence>
<protein>
    <submittedName>
        <fullName evidence="2">Uncharacterized protein</fullName>
    </submittedName>
</protein>
<dbReference type="AlphaFoldDB" id="A0A9W6LNB2"/>
<accession>A0A9W6LNB2</accession>
<organism evidence="2 3">
    <name type="scientific">Propionigenium maris DSM 9537</name>
    <dbReference type="NCBI Taxonomy" id="1123000"/>
    <lineage>
        <taxon>Bacteria</taxon>
        <taxon>Fusobacteriati</taxon>
        <taxon>Fusobacteriota</taxon>
        <taxon>Fusobacteriia</taxon>
        <taxon>Fusobacteriales</taxon>
        <taxon>Fusobacteriaceae</taxon>
        <taxon>Propionigenium</taxon>
    </lineage>
</organism>
<comment type="caution">
    <text evidence="2">The sequence shown here is derived from an EMBL/GenBank/DDBJ whole genome shotgun (WGS) entry which is preliminary data.</text>
</comment>
<sequence>MGKESKKRAGKEVEAEGFILKEYIMMAISTGIIFVIAHHLI</sequence>
<evidence type="ECO:0000313" key="2">
    <source>
        <dbReference type="EMBL" id="GLI56719.1"/>
    </source>
</evidence>
<dbReference type="Proteomes" id="UP001144471">
    <property type="component" value="Unassembled WGS sequence"/>
</dbReference>
<feature type="transmembrane region" description="Helical" evidence="1">
    <location>
        <begin position="20"/>
        <end position="40"/>
    </location>
</feature>
<name>A0A9W6LNB2_9FUSO</name>
<keyword evidence="3" id="KW-1185">Reference proteome</keyword>
<dbReference type="EMBL" id="BSDY01000010">
    <property type="protein sequence ID" value="GLI56719.1"/>
    <property type="molecule type" value="Genomic_DNA"/>
</dbReference>
<keyword evidence="1" id="KW-0472">Membrane</keyword>
<keyword evidence="1" id="KW-1133">Transmembrane helix</keyword>
<proteinExistence type="predicted"/>
<evidence type="ECO:0000256" key="1">
    <source>
        <dbReference type="SAM" id="Phobius"/>
    </source>
</evidence>
<reference evidence="2" key="1">
    <citation type="submission" date="2022-12" db="EMBL/GenBank/DDBJ databases">
        <title>Reference genome sequencing for broad-spectrum identification of bacterial and archaeal isolates by mass spectrometry.</title>
        <authorList>
            <person name="Sekiguchi Y."/>
            <person name="Tourlousse D.M."/>
        </authorList>
    </citation>
    <scope>NUCLEOTIDE SEQUENCE</scope>
    <source>
        <strain evidence="2">10succ1</strain>
    </source>
</reference>